<dbReference type="AlphaFoldDB" id="A0A8J3MCT3"/>
<dbReference type="GO" id="GO:0034194">
    <property type="term" value="P:D-galactonate catabolic process"/>
    <property type="evidence" value="ECO:0007669"/>
    <property type="project" value="InterPro"/>
</dbReference>
<dbReference type="EMBL" id="BNAP01000011">
    <property type="protein sequence ID" value="GHG93691.1"/>
    <property type="molecule type" value="Genomic_DNA"/>
</dbReference>
<dbReference type="InterPro" id="IPR007729">
    <property type="entry name" value="DGOK"/>
</dbReference>
<evidence type="ECO:0000313" key="2">
    <source>
        <dbReference type="Proteomes" id="UP000611500"/>
    </source>
</evidence>
<comment type="caution">
    <text evidence="1">The sequence shown here is derived from an EMBL/GenBank/DDBJ whole genome shotgun (WGS) entry which is preliminary data.</text>
</comment>
<organism evidence="1 2">
    <name type="scientific">Pseudodonghicola xiamenensis</name>
    <dbReference type="NCBI Taxonomy" id="337702"/>
    <lineage>
        <taxon>Bacteria</taxon>
        <taxon>Pseudomonadati</taxon>
        <taxon>Pseudomonadota</taxon>
        <taxon>Alphaproteobacteria</taxon>
        <taxon>Rhodobacterales</taxon>
        <taxon>Paracoccaceae</taxon>
        <taxon>Pseudodonghicola</taxon>
    </lineage>
</organism>
<keyword evidence="2" id="KW-1185">Reference proteome</keyword>
<dbReference type="Proteomes" id="UP000611500">
    <property type="component" value="Unassembled WGS sequence"/>
</dbReference>
<dbReference type="GO" id="GO:0008671">
    <property type="term" value="F:2-dehydro-3-deoxygalactonokinase activity"/>
    <property type="evidence" value="ECO:0007669"/>
    <property type="project" value="InterPro"/>
</dbReference>
<dbReference type="Gene3D" id="3.30.420.310">
    <property type="entry name" value="2-keto-3-deoxy-galactonokinase, C-terminal domain"/>
    <property type="match status" value="1"/>
</dbReference>
<reference evidence="1" key="2">
    <citation type="submission" date="2020-09" db="EMBL/GenBank/DDBJ databases">
        <authorList>
            <person name="Sun Q."/>
            <person name="Zhou Y."/>
        </authorList>
    </citation>
    <scope>NUCLEOTIDE SEQUENCE</scope>
    <source>
        <strain evidence="1">CGMCC 1.7081</strain>
    </source>
</reference>
<proteinExistence type="predicted"/>
<dbReference type="InterPro" id="IPR042257">
    <property type="entry name" value="DGOK_C"/>
</dbReference>
<reference evidence="1" key="1">
    <citation type="journal article" date="2014" name="Int. J. Syst. Evol. Microbiol.">
        <title>Complete genome sequence of Corynebacterium casei LMG S-19264T (=DSM 44701T), isolated from a smear-ripened cheese.</title>
        <authorList>
            <consortium name="US DOE Joint Genome Institute (JGI-PGF)"/>
            <person name="Walter F."/>
            <person name="Albersmeier A."/>
            <person name="Kalinowski J."/>
            <person name="Ruckert C."/>
        </authorList>
    </citation>
    <scope>NUCLEOTIDE SEQUENCE</scope>
    <source>
        <strain evidence="1">CGMCC 1.7081</strain>
    </source>
</reference>
<dbReference type="Pfam" id="PF05035">
    <property type="entry name" value="DGOK"/>
    <property type="match status" value="1"/>
</dbReference>
<sequence>MKQTDWIAIDTQPGRAEGWLLRGTDVLTQTRIDAPVAAPSPSDAAPLVAAMRTALSAPVDLPILIDGLALRPVPVPGKPAELVPQPLPGLTASALPPLAQTSPSTGLLLGGVARLTGFFALNPRWDGVIVMTGPVTHWVQVSADEVVSFQSALSAALAGALTQAGLAGGPIDWDESAFNEALDSTLSRPERLASGLAALQAAGQLGQVAPEAMAPRLSGLLTGAELAATRPYWLGQQIAVLGETTDARPYVTALERQGVPCLRADPVRLALTGLIAHRRRQTAAAQDDETTSRPAQ</sequence>
<accession>A0A8J3MCT3</accession>
<name>A0A8J3MCT3_9RHOB</name>
<protein>
    <submittedName>
        <fullName evidence="1">2-keto-3-deoxy-galactonokinase</fullName>
    </submittedName>
</protein>
<evidence type="ECO:0000313" key="1">
    <source>
        <dbReference type="EMBL" id="GHG93691.1"/>
    </source>
</evidence>
<dbReference type="RefSeq" id="WP_051312699.1">
    <property type="nucleotide sequence ID" value="NZ_BNAP01000011.1"/>
</dbReference>
<gene>
    <name evidence="1" type="ORF">GCM10010961_26330</name>
</gene>